<dbReference type="EMBL" id="AP026867">
    <property type="protein sequence ID" value="BDS11571.1"/>
    <property type="molecule type" value="Genomic_DNA"/>
</dbReference>
<reference evidence="1" key="1">
    <citation type="submission" date="2022-09" db="EMBL/GenBank/DDBJ databases">
        <title>Aureispira anguillicida sp. nov., isolated from Leptocephalus of Japanese eel Anguilla japonica.</title>
        <authorList>
            <person name="Yuasa K."/>
            <person name="Mekata T."/>
            <person name="Ikunari K."/>
        </authorList>
    </citation>
    <scope>NUCLEOTIDE SEQUENCE</scope>
    <source>
        <strain evidence="1">EL160426</strain>
    </source>
</reference>
<evidence type="ECO:0000313" key="2">
    <source>
        <dbReference type="Proteomes" id="UP001060919"/>
    </source>
</evidence>
<sequence length="47" mass="5548">MLDHCSYNYITPKVVAKNFMQKIKTLSIKLLKLKKPPHNFSTSKQKR</sequence>
<evidence type="ECO:0000313" key="1">
    <source>
        <dbReference type="EMBL" id="BDS11571.1"/>
    </source>
</evidence>
<organism evidence="1 2">
    <name type="scientific">Aureispira anguillae</name>
    <dbReference type="NCBI Taxonomy" id="2864201"/>
    <lineage>
        <taxon>Bacteria</taxon>
        <taxon>Pseudomonadati</taxon>
        <taxon>Bacteroidota</taxon>
        <taxon>Saprospiria</taxon>
        <taxon>Saprospirales</taxon>
        <taxon>Saprospiraceae</taxon>
        <taxon>Aureispira</taxon>
    </lineage>
</organism>
<keyword evidence="2" id="KW-1185">Reference proteome</keyword>
<dbReference type="KEGG" id="aup:AsAng_0022850"/>
<protein>
    <submittedName>
        <fullName evidence="1">Uncharacterized protein</fullName>
    </submittedName>
</protein>
<dbReference type="Proteomes" id="UP001060919">
    <property type="component" value="Chromosome"/>
</dbReference>
<dbReference type="AlphaFoldDB" id="A0A916DS00"/>
<gene>
    <name evidence="1" type="ORF">AsAng_0022850</name>
</gene>
<accession>A0A916DS00</accession>
<proteinExistence type="predicted"/>
<name>A0A916DS00_9BACT</name>